<dbReference type="EMBL" id="JAENHL010000008">
    <property type="protein sequence ID" value="MBK1870873.1"/>
    <property type="molecule type" value="Genomic_DNA"/>
</dbReference>
<keyword evidence="2" id="KW-1185">Reference proteome</keyword>
<protein>
    <submittedName>
        <fullName evidence="1">Alpha/beta fold hydrolase</fullName>
    </submittedName>
</protein>
<dbReference type="Proteomes" id="UP000616151">
    <property type="component" value="Unassembled WGS sequence"/>
</dbReference>
<organism evidence="1 2">
    <name type="scientific">Taklimakanibacter albus</name>
    <dbReference type="NCBI Taxonomy" id="2800327"/>
    <lineage>
        <taxon>Bacteria</taxon>
        <taxon>Pseudomonadati</taxon>
        <taxon>Pseudomonadota</taxon>
        <taxon>Alphaproteobacteria</taxon>
        <taxon>Hyphomicrobiales</taxon>
        <taxon>Aestuariivirgaceae</taxon>
        <taxon>Taklimakanibacter</taxon>
    </lineage>
</organism>
<evidence type="ECO:0000313" key="1">
    <source>
        <dbReference type="EMBL" id="MBK1870873.1"/>
    </source>
</evidence>
<comment type="caution">
    <text evidence="1">The sequence shown here is derived from an EMBL/GenBank/DDBJ whole genome shotgun (WGS) entry which is preliminary data.</text>
</comment>
<gene>
    <name evidence="1" type="ORF">JHL16_31195</name>
</gene>
<evidence type="ECO:0000313" key="2">
    <source>
        <dbReference type="Proteomes" id="UP000616151"/>
    </source>
</evidence>
<sequence>MKKFVTLISILAAVFLVYIVGSGWIIAHNARDLLTVAQTERPAHPVLNPFAIGFRGDPQMAFGYPFEEVKIATELGLAPAWLVPAGGAGNMAAIYVHGIAGLRENGYRHLSVLHKADIPVLLITYRNDADAPVSLERQYAFGLTEWKDLDAAVSFLRQRGVTRIILVGESMGGAIVGQFLMHSGQAKSIAALILDSPALDSRAIIRNLISQFGFPLPAAIEPVAHSFLALQLTVPLTDANSIAAVAAFPGPLFIAHGTGDRLVPSSISDAVFAARQGPTTFIRSEAGHLQSWHEDASRYRRALSGFIEQLLTI</sequence>
<proteinExistence type="predicted"/>
<keyword evidence="1" id="KW-0378">Hydrolase</keyword>
<accession>A0ACC5RE32</accession>
<name>A0ACC5RE32_9HYPH</name>
<reference evidence="1" key="1">
    <citation type="submission" date="2021-01" db="EMBL/GenBank/DDBJ databases">
        <authorList>
            <person name="Sun Q."/>
        </authorList>
    </citation>
    <scope>NUCLEOTIDE SEQUENCE</scope>
    <source>
        <strain evidence="1">YIM B02566</strain>
    </source>
</reference>